<reference evidence="1" key="1">
    <citation type="journal article" date="2015" name="Nature">
        <title>Complex archaea that bridge the gap between prokaryotes and eukaryotes.</title>
        <authorList>
            <person name="Spang A."/>
            <person name="Saw J.H."/>
            <person name="Jorgensen S.L."/>
            <person name="Zaremba-Niedzwiedzka K."/>
            <person name="Martijn J."/>
            <person name="Lind A.E."/>
            <person name="van Eijk R."/>
            <person name="Schleper C."/>
            <person name="Guy L."/>
            <person name="Ettema T.J."/>
        </authorList>
    </citation>
    <scope>NUCLEOTIDE SEQUENCE</scope>
</reference>
<name>A0A0F9XNL3_9ZZZZ</name>
<dbReference type="EMBL" id="LAZR01000084">
    <property type="protein sequence ID" value="KKN93778.1"/>
    <property type="molecule type" value="Genomic_DNA"/>
</dbReference>
<proteinExistence type="predicted"/>
<organism evidence="1">
    <name type="scientific">marine sediment metagenome</name>
    <dbReference type="NCBI Taxonomy" id="412755"/>
    <lineage>
        <taxon>unclassified sequences</taxon>
        <taxon>metagenomes</taxon>
        <taxon>ecological metagenomes</taxon>
    </lineage>
</organism>
<dbReference type="AlphaFoldDB" id="A0A0F9XNL3"/>
<protein>
    <submittedName>
        <fullName evidence="1">Uncharacterized protein</fullName>
    </submittedName>
</protein>
<sequence length="119" mass="14073">MDKPVALGNCFQNGFRYLLSSEGNEKMFLVHGMVSGQKELTEVRYHHCWIEYCEKVQGYNLWMVLDPSQDMKNPYIIPRDYYYKVAEVIETNLKRYGRIDALILSVKQLHYGNWEELGD</sequence>
<comment type="caution">
    <text evidence="1">The sequence shown here is derived from an EMBL/GenBank/DDBJ whole genome shotgun (WGS) entry which is preliminary data.</text>
</comment>
<accession>A0A0F9XNL3</accession>
<gene>
    <name evidence="1" type="ORF">LCGC14_0196110</name>
</gene>
<evidence type="ECO:0000313" key="1">
    <source>
        <dbReference type="EMBL" id="KKN93778.1"/>
    </source>
</evidence>